<accession>A0ABV9TUC2</accession>
<evidence type="ECO:0000313" key="2">
    <source>
        <dbReference type="EMBL" id="MFC4907696.1"/>
    </source>
</evidence>
<sequence>MRRFPGPVVGALIGAVFGTVFVLVNAHAPLAPAAGIALRIAAVVALGAVILLGVVVSRKTESAGAADRRPGEGMFGPRYRWVVLAEAVALFGGFPVLRQLGAPTEANVAWIAIVVGVHFLVLARVWSESTILIPGAGLTLLGITGFALAAASSENWIPAVSGVGSGLVLLAGSLGFVLREHFAGDASGLVENR</sequence>
<evidence type="ECO:0000256" key="1">
    <source>
        <dbReference type="SAM" id="Phobius"/>
    </source>
</evidence>
<name>A0ABV9TUC2_9ACTN</name>
<evidence type="ECO:0000313" key="3">
    <source>
        <dbReference type="Proteomes" id="UP001595872"/>
    </source>
</evidence>
<organism evidence="2 3">
    <name type="scientific">Actinomadura gamaensis</name>
    <dbReference type="NCBI Taxonomy" id="1763541"/>
    <lineage>
        <taxon>Bacteria</taxon>
        <taxon>Bacillati</taxon>
        <taxon>Actinomycetota</taxon>
        <taxon>Actinomycetes</taxon>
        <taxon>Streptosporangiales</taxon>
        <taxon>Thermomonosporaceae</taxon>
        <taxon>Actinomadura</taxon>
    </lineage>
</organism>
<dbReference type="EMBL" id="JBHSIT010000002">
    <property type="protein sequence ID" value="MFC4907696.1"/>
    <property type="molecule type" value="Genomic_DNA"/>
</dbReference>
<reference evidence="3" key="1">
    <citation type="journal article" date="2019" name="Int. J. Syst. Evol. Microbiol.">
        <title>The Global Catalogue of Microorganisms (GCM) 10K type strain sequencing project: providing services to taxonomists for standard genome sequencing and annotation.</title>
        <authorList>
            <consortium name="The Broad Institute Genomics Platform"/>
            <consortium name="The Broad Institute Genome Sequencing Center for Infectious Disease"/>
            <person name="Wu L."/>
            <person name="Ma J."/>
        </authorList>
    </citation>
    <scope>NUCLEOTIDE SEQUENCE [LARGE SCALE GENOMIC DNA]</scope>
    <source>
        <strain evidence="3">KLKA75</strain>
    </source>
</reference>
<keyword evidence="3" id="KW-1185">Reference proteome</keyword>
<feature type="transmembrane region" description="Helical" evidence="1">
    <location>
        <begin position="36"/>
        <end position="57"/>
    </location>
</feature>
<proteinExistence type="predicted"/>
<protein>
    <submittedName>
        <fullName evidence="2">Uncharacterized protein</fullName>
    </submittedName>
</protein>
<comment type="caution">
    <text evidence="2">The sequence shown here is derived from an EMBL/GenBank/DDBJ whole genome shotgun (WGS) entry which is preliminary data.</text>
</comment>
<feature type="transmembrane region" description="Helical" evidence="1">
    <location>
        <begin position="156"/>
        <end position="178"/>
    </location>
</feature>
<gene>
    <name evidence="2" type="ORF">ACFPCY_10220</name>
</gene>
<dbReference type="Proteomes" id="UP001595872">
    <property type="component" value="Unassembled WGS sequence"/>
</dbReference>
<dbReference type="RefSeq" id="WP_378253662.1">
    <property type="nucleotide sequence ID" value="NZ_JBHSIT010000002.1"/>
</dbReference>
<keyword evidence="1" id="KW-0812">Transmembrane</keyword>
<feature type="transmembrane region" description="Helical" evidence="1">
    <location>
        <begin position="108"/>
        <end position="126"/>
    </location>
</feature>
<keyword evidence="1" id="KW-0472">Membrane</keyword>
<feature type="transmembrane region" description="Helical" evidence="1">
    <location>
        <begin position="131"/>
        <end position="150"/>
    </location>
</feature>
<feature type="transmembrane region" description="Helical" evidence="1">
    <location>
        <begin position="78"/>
        <end position="96"/>
    </location>
</feature>
<keyword evidence="1" id="KW-1133">Transmembrane helix</keyword>